<dbReference type="InterPro" id="IPR006502">
    <property type="entry name" value="PDDEXK-like"/>
</dbReference>
<name>A0A835VX78_CHLIN</name>
<accession>A0A835VX78</accession>
<evidence type="ECO:0000313" key="2">
    <source>
        <dbReference type="EMBL" id="KAG2428426.1"/>
    </source>
</evidence>
<gene>
    <name evidence="2" type="ORF">HXX76_011546</name>
</gene>
<dbReference type="OrthoDB" id="548115at2759"/>
<dbReference type="Proteomes" id="UP000650467">
    <property type="component" value="Unassembled WGS sequence"/>
</dbReference>
<feature type="compositionally biased region" description="Basic residues" evidence="1">
    <location>
        <begin position="287"/>
        <end position="300"/>
    </location>
</feature>
<organism evidence="2 3">
    <name type="scientific">Chlamydomonas incerta</name>
    <dbReference type="NCBI Taxonomy" id="51695"/>
    <lineage>
        <taxon>Eukaryota</taxon>
        <taxon>Viridiplantae</taxon>
        <taxon>Chlorophyta</taxon>
        <taxon>core chlorophytes</taxon>
        <taxon>Chlorophyceae</taxon>
        <taxon>CS clade</taxon>
        <taxon>Chlamydomonadales</taxon>
        <taxon>Chlamydomonadaceae</taxon>
        <taxon>Chlamydomonas</taxon>
    </lineage>
</organism>
<feature type="region of interest" description="Disordered" evidence="1">
    <location>
        <begin position="284"/>
        <end position="316"/>
    </location>
</feature>
<sequence>MRHAFLLVQLNLGQGPAIVVDPNFRDRFVYSMLPPNTTYGACVAALPKLFVGTLATITSLVNLVSSALQKEAAARGHDLPPWRSPRALMTNWLPARFSDSVHAPPSCGLHPVLLNFAHGGGQQSAAAAPASTCGSSASARGGGDDSCRHQAAGPSTVVRGFAAAPEAAAPAAEPITILACNGRPPVLNLLPATVSCNASASACCSANSSLCSSPASSCGSPSRISTAAASSSQAVMAADGAVTCTASCADGGCHRTDAAGADGARALAIALAMGACAEEQNSLCKPSRGHSHHHQQHHQQHQQQQQQHCSKAQPPRKQMSLLTSGLAVAAASAQAAAAAAAARAQCTAAAAPRAPQGVSILAAAAAANPSCGRSEGKRGQAACAVAHVELEAQQRGSTQAMAALRRDGAVAAADPTAAPAGRCFSAARQQGKAADGARCEEGACDEAVAAASSLPMRHCVSTANLTALKQLPSRSGTWEDAPARPLPCRRHPALMPAAETMAPLPVVPPTAARAAPKQAAQSGAVPGTRRCFAPRVPRATATVSGMDQAAAAAPAVPCC</sequence>
<dbReference type="Pfam" id="PF04720">
    <property type="entry name" value="PDDEXK_6"/>
    <property type="match status" value="1"/>
</dbReference>
<evidence type="ECO:0000313" key="3">
    <source>
        <dbReference type="Proteomes" id="UP000650467"/>
    </source>
</evidence>
<evidence type="ECO:0000256" key="1">
    <source>
        <dbReference type="SAM" id="MobiDB-lite"/>
    </source>
</evidence>
<dbReference type="AlphaFoldDB" id="A0A835VX78"/>
<protein>
    <submittedName>
        <fullName evidence="2">Uncharacterized protein</fullName>
    </submittedName>
</protein>
<comment type="caution">
    <text evidence="2">The sequence shown here is derived from an EMBL/GenBank/DDBJ whole genome shotgun (WGS) entry which is preliminary data.</text>
</comment>
<reference evidence="2" key="1">
    <citation type="journal article" date="2020" name="bioRxiv">
        <title>Comparative genomics of Chlamydomonas.</title>
        <authorList>
            <person name="Craig R.J."/>
            <person name="Hasan A.R."/>
            <person name="Ness R.W."/>
            <person name="Keightley P.D."/>
        </authorList>
    </citation>
    <scope>NUCLEOTIDE SEQUENCE</scope>
    <source>
        <strain evidence="2">SAG 7.73</strain>
    </source>
</reference>
<keyword evidence="3" id="KW-1185">Reference proteome</keyword>
<proteinExistence type="predicted"/>
<dbReference type="EMBL" id="JAEHOC010000034">
    <property type="protein sequence ID" value="KAG2428426.1"/>
    <property type="molecule type" value="Genomic_DNA"/>
</dbReference>